<dbReference type="Gene3D" id="3.40.640.10">
    <property type="entry name" value="Type I PLP-dependent aspartate aminotransferase-like (Major domain)"/>
    <property type="match status" value="1"/>
</dbReference>
<dbReference type="FunFam" id="3.40.640.10:FF:000030">
    <property type="entry name" value="Low-specificity L-threonine aldolase"/>
    <property type="match status" value="1"/>
</dbReference>
<evidence type="ECO:0000259" key="6">
    <source>
        <dbReference type="Pfam" id="PF01212"/>
    </source>
</evidence>
<protein>
    <submittedName>
        <fullName evidence="7">Threonine aldolase 1</fullName>
    </submittedName>
</protein>
<dbReference type="OMA" id="VQTNIVI"/>
<name>A0A4W3JW77_CALMI</name>
<dbReference type="InterPro" id="IPR015421">
    <property type="entry name" value="PyrdxlP-dep_Trfase_major"/>
</dbReference>
<evidence type="ECO:0000313" key="8">
    <source>
        <dbReference type="Proteomes" id="UP000314986"/>
    </source>
</evidence>
<dbReference type="InterPro" id="IPR015422">
    <property type="entry name" value="PyrdxlP-dep_Trfase_small"/>
</dbReference>
<keyword evidence="8" id="KW-1185">Reference proteome</keyword>
<evidence type="ECO:0000256" key="3">
    <source>
        <dbReference type="ARBA" id="ARBA00022898"/>
    </source>
</evidence>
<dbReference type="Proteomes" id="UP000314986">
    <property type="component" value="Unassembled WGS sequence"/>
</dbReference>
<comment type="similarity">
    <text evidence="2">Belongs to the threonine aldolase family.</text>
</comment>
<gene>
    <name evidence="7" type="primary">tha1</name>
</gene>
<accession>A0A4W3JW77</accession>
<dbReference type="GO" id="GO:0006567">
    <property type="term" value="P:L-threonine catabolic process"/>
    <property type="evidence" value="ECO:0007669"/>
    <property type="project" value="TreeGrafter"/>
</dbReference>
<feature type="domain" description="Aromatic amino acid beta-eliminating lyase/threonine aldolase" evidence="6">
    <location>
        <begin position="68"/>
        <end position="309"/>
    </location>
</feature>
<reference evidence="8" key="2">
    <citation type="journal article" date="2007" name="PLoS Biol.">
        <title>Survey sequencing and comparative analysis of the elephant shark (Callorhinchus milii) genome.</title>
        <authorList>
            <person name="Venkatesh B."/>
            <person name="Kirkness E.F."/>
            <person name="Loh Y.H."/>
            <person name="Halpern A.L."/>
            <person name="Lee A.P."/>
            <person name="Johnson J."/>
            <person name="Dandona N."/>
            <person name="Viswanathan L.D."/>
            <person name="Tay A."/>
            <person name="Venter J.C."/>
            <person name="Strausberg R.L."/>
            <person name="Brenner S."/>
        </authorList>
    </citation>
    <scope>NUCLEOTIDE SEQUENCE [LARGE SCALE GENOMIC DNA]</scope>
</reference>
<dbReference type="AlphaFoldDB" id="A0A4W3JW77"/>
<dbReference type="FunFam" id="3.90.1150.10:FF:000041">
    <property type="entry name" value="Low-specificity L-threonine aldolase"/>
    <property type="match status" value="1"/>
</dbReference>
<dbReference type="NCBIfam" id="NF041359">
    <property type="entry name" value="GntG_guanitoxin"/>
    <property type="match status" value="1"/>
</dbReference>
<keyword evidence="3" id="KW-0663">Pyridoxal phosphate</keyword>
<evidence type="ECO:0000256" key="5">
    <source>
        <dbReference type="PIRSR" id="PIRSR017617-1"/>
    </source>
</evidence>
<evidence type="ECO:0000256" key="1">
    <source>
        <dbReference type="ARBA" id="ARBA00001933"/>
    </source>
</evidence>
<dbReference type="GO" id="GO:0006545">
    <property type="term" value="P:glycine biosynthetic process"/>
    <property type="evidence" value="ECO:0007669"/>
    <property type="project" value="TreeGrafter"/>
</dbReference>
<dbReference type="Ensembl" id="ENSCMIT00000048457.1">
    <property type="protein sequence ID" value="ENSCMIP00000047784.1"/>
    <property type="gene ID" value="ENSCMIG00000019551.1"/>
</dbReference>
<dbReference type="PIRSF" id="PIRSF017617">
    <property type="entry name" value="Thr_aldolase"/>
    <property type="match status" value="1"/>
</dbReference>
<feature type="modified residue" description="N6-(pyridoxal phosphate)lysine" evidence="5">
    <location>
        <position position="234"/>
    </location>
</feature>
<comment type="cofactor">
    <cofactor evidence="1">
        <name>pyridoxal 5'-phosphate</name>
        <dbReference type="ChEBI" id="CHEBI:597326"/>
    </cofactor>
</comment>
<reference evidence="7" key="5">
    <citation type="submission" date="2025-09" db="UniProtKB">
        <authorList>
            <consortium name="Ensembl"/>
        </authorList>
    </citation>
    <scope>IDENTIFICATION</scope>
</reference>
<dbReference type="InterPro" id="IPR001597">
    <property type="entry name" value="ArAA_b-elim_lyase/Thr_aldolase"/>
</dbReference>
<dbReference type="STRING" id="7868.ENSCMIP00000047784"/>
<evidence type="ECO:0000256" key="4">
    <source>
        <dbReference type="ARBA" id="ARBA00023239"/>
    </source>
</evidence>
<organism evidence="7 8">
    <name type="scientific">Callorhinchus milii</name>
    <name type="common">Ghost shark</name>
    <dbReference type="NCBI Taxonomy" id="7868"/>
    <lineage>
        <taxon>Eukaryota</taxon>
        <taxon>Metazoa</taxon>
        <taxon>Chordata</taxon>
        <taxon>Craniata</taxon>
        <taxon>Vertebrata</taxon>
        <taxon>Chondrichthyes</taxon>
        <taxon>Holocephali</taxon>
        <taxon>Chimaeriformes</taxon>
        <taxon>Callorhinchidae</taxon>
        <taxon>Callorhinchus</taxon>
    </lineage>
</organism>
<dbReference type="InParanoid" id="A0A4W3JW77"/>
<dbReference type="GeneTree" id="ENSGT00390000014681"/>
<reference evidence="7" key="4">
    <citation type="submission" date="2025-08" db="UniProtKB">
        <authorList>
            <consortium name="Ensembl"/>
        </authorList>
    </citation>
    <scope>IDENTIFICATION</scope>
</reference>
<evidence type="ECO:0000313" key="7">
    <source>
        <dbReference type="Ensembl" id="ENSCMIP00000047784.1"/>
    </source>
</evidence>
<sequence>MRHYIKFKDYYFYLLAPSLTSSKYCTVMPSETDLKSHRGALNPQTADLQSLTNQSCLHTFFLKKTLLSELQRQAAGLFGMEASLFVPSGTMGNLISVMCHCRERGAELIVGDQAHIHLFEQGGTAQIAGVHSRTLRNLPDGTFDLNELESKIHNDYTDPHCTRTRLICLENTHNVQGGRVLPLSFLQEVRSLADKYSLAVHMDGARLMNAAVAMGVEAQAILRFCDSVSMCLSKGLGAPVGSLIGGRQSFIDQASHARKVLGGGMRQAGLLAAAGLISISQMVERLKDDHTNARIFSQGIQKYAYPVCDTNMDALETNILMLTVNDPRISPQEFCDRMAEVTAEEVAAVGCGVRVLMMPFYGRSVRAVWYLGISEEDTDLAVQKLRFVVEKLKG</sequence>
<keyword evidence="4" id="KW-0456">Lyase</keyword>
<dbReference type="Gene3D" id="3.90.1150.10">
    <property type="entry name" value="Aspartate Aminotransferase, domain 1"/>
    <property type="match status" value="1"/>
</dbReference>
<dbReference type="PANTHER" id="PTHR48097">
    <property type="entry name" value="L-THREONINE ALDOLASE-RELATED"/>
    <property type="match status" value="1"/>
</dbReference>
<dbReference type="GO" id="GO:0005829">
    <property type="term" value="C:cytosol"/>
    <property type="evidence" value="ECO:0007669"/>
    <property type="project" value="TreeGrafter"/>
</dbReference>
<dbReference type="InterPro" id="IPR023603">
    <property type="entry name" value="Low_specificity_L-TA-like"/>
</dbReference>
<dbReference type="GO" id="GO:0008732">
    <property type="term" value="F:L-allo-threonine aldolase activity"/>
    <property type="evidence" value="ECO:0007669"/>
    <property type="project" value="TreeGrafter"/>
</dbReference>
<reference evidence="8" key="1">
    <citation type="journal article" date="2006" name="Science">
        <title>Ancient noncoding elements conserved in the human genome.</title>
        <authorList>
            <person name="Venkatesh B."/>
            <person name="Kirkness E.F."/>
            <person name="Loh Y.H."/>
            <person name="Halpern A.L."/>
            <person name="Lee A.P."/>
            <person name="Johnson J."/>
            <person name="Dandona N."/>
            <person name="Viswanathan L.D."/>
            <person name="Tay A."/>
            <person name="Venter J.C."/>
            <person name="Strausberg R.L."/>
            <person name="Brenner S."/>
        </authorList>
    </citation>
    <scope>NUCLEOTIDE SEQUENCE [LARGE SCALE GENOMIC DNA]</scope>
</reference>
<dbReference type="PANTHER" id="PTHR48097:SF9">
    <property type="entry name" value="L-THREONINE ALDOLASE"/>
    <property type="match status" value="1"/>
</dbReference>
<proteinExistence type="inferred from homology"/>
<dbReference type="InterPro" id="IPR015424">
    <property type="entry name" value="PyrdxlP-dep_Trfase"/>
</dbReference>
<evidence type="ECO:0000256" key="2">
    <source>
        <dbReference type="ARBA" id="ARBA00006966"/>
    </source>
</evidence>
<dbReference type="SUPFAM" id="SSF53383">
    <property type="entry name" value="PLP-dependent transferases"/>
    <property type="match status" value="1"/>
</dbReference>
<dbReference type="Pfam" id="PF01212">
    <property type="entry name" value="Beta_elim_lyase"/>
    <property type="match status" value="1"/>
</dbReference>
<reference evidence="8" key="3">
    <citation type="journal article" date="2014" name="Nature">
        <title>Elephant shark genome provides unique insights into gnathostome evolution.</title>
        <authorList>
            <consortium name="International Elephant Shark Genome Sequencing Consortium"/>
            <person name="Venkatesh B."/>
            <person name="Lee A.P."/>
            <person name="Ravi V."/>
            <person name="Maurya A.K."/>
            <person name="Lian M.M."/>
            <person name="Swann J.B."/>
            <person name="Ohta Y."/>
            <person name="Flajnik M.F."/>
            <person name="Sutoh Y."/>
            <person name="Kasahara M."/>
            <person name="Hoon S."/>
            <person name="Gangu V."/>
            <person name="Roy S.W."/>
            <person name="Irimia M."/>
            <person name="Korzh V."/>
            <person name="Kondrychyn I."/>
            <person name="Lim Z.W."/>
            <person name="Tay B.H."/>
            <person name="Tohari S."/>
            <person name="Kong K.W."/>
            <person name="Ho S."/>
            <person name="Lorente-Galdos B."/>
            <person name="Quilez J."/>
            <person name="Marques-Bonet T."/>
            <person name="Raney B.J."/>
            <person name="Ingham P.W."/>
            <person name="Tay A."/>
            <person name="Hillier L.W."/>
            <person name="Minx P."/>
            <person name="Boehm T."/>
            <person name="Wilson R.K."/>
            <person name="Brenner S."/>
            <person name="Warren W.C."/>
        </authorList>
    </citation>
    <scope>NUCLEOTIDE SEQUENCE [LARGE SCALE GENOMIC DNA]</scope>
</reference>